<evidence type="ECO:0000256" key="9">
    <source>
        <dbReference type="ARBA" id="ARBA00051693"/>
    </source>
</evidence>
<name>A0A8J5XKH4_DIALT</name>
<dbReference type="GO" id="GO:0005524">
    <property type="term" value="F:ATP binding"/>
    <property type="evidence" value="ECO:0007669"/>
    <property type="project" value="UniProtKB-UniRule"/>
</dbReference>
<comment type="caution">
    <text evidence="12">The sequence shown here is derived from an EMBL/GenBank/DDBJ whole genome shotgun (WGS) entry which is preliminary data.</text>
</comment>
<keyword evidence="2 10" id="KW-0547">Nucleotide-binding</keyword>
<dbReference type="Proteomes" id="UP000751190">
    <property type="component" value="Unassembled WGS sequence"/>
</dbReference>
<evidence type="ECO:0000256" key="4">
    <source>
        <dbReference type="ARBA" id="ARBA00022840"/>
    </source>
</evidence>
<comment type="catalytic activity">
    <reaction evidence="8">
        <text>L-threonyl-[protein] + ATP = O-phospho-L-threonyl-[protein] + ADP + H(+)</text>
        <dbReference type="Rhea" id="RHEA:46608"/>
        <dbReference type="Rhea" id="RHEA-COMP:11060"/>
        <dbReference type="Rhea" id="RHEA-COMP:11605"/>
        <dbReference type="ChEBI" id="CHEBI:15378"/>
        <dbReference type="ChEBI" id="CHEBI:30013"/>
        <dbReference type="ChEBI" id="CHEBI:30616"/>
        <dbReference type="ChEBI" id="CHEBI:61977"/>
        <dbReference type="ChEBI" id="CHEBI:456216"/>
        <dbReference type="EC" id="2.7.12.2"/>
    </reaction>
</comment>
<keyword evidence="1" id="KW-0808">Transferase</keyword>
<keyword evidence="3" id="KW-0418">Kinase</keyword>
<comment type="catalytic activity">
    <reaction evidence="7">
        <text>L-seryl-[protein] + ATP = O-phospho-L-seryl-[protein] + ADP + H(+)</text>
        <dbReference type="Rhea" id="RHEA:17989"/>
        <dbReference type="Rhea" id="RHEA-COMP:9863"/>
        <dbReference type="Rhea" id="RHEA-COMP:11604"/>
        <dbReference type="ChEBI" id="CHEBI:15378"/>
        <dbReference type="ChEBI" id="CHEBI:29999"/>
        <dbReference type="ChEBI" id="CHEBI:30616"/>
        <dbReference type="ChEBI" id="CHEBI:83421"/>
        <dbReference type="ChEBI" id="CHEBI:456216"/>
        <dbReference type="EC" id="2.7.12.2"/>
    </reaction>
</comment>
<evidence type="ECO:0000256" key="2">
    <source>
        <dbReference type="ARBA" id="ARBA00022741"/>
    </source>
</evidence>
<dbReference type="InterPro" id="IPR011009">
    <property type="entry name" value="Kinase-like_dom_sf"/>
</dbReference>
<dbReference type="EC" id="2.7.12.2" evidence="6"/>
<dbReference type="SMART" id="SM00220">
    <property type="entry name" value="S_TKc"/>
    <property type="match status" value="1"/>
</dbReference>
<evidence type="ECO:0000256" key="1">
    <source>
        <dbReference type="ARBA" id="ARBA00022679"/>
    </source>
</evidence>
<organism evidence="12 13">
    <name type="scientific">Diacronema lutheri</name>
    <name type="common">Unicellular marine alga</name>
    <name type="synonym">Monochrysis lutheri</name>
    <dbReference type="NCBI Taxonomy" id="2081491"/>
    <lineage>
        <taxon>Eukaryota</taxon>
        <taxon>Haptista</taxon>
        <taxon>Haptophyta</taxon>
        <taxon>Pavlovophyceae</taxon>
        <taxon>Pavlovales</taxon>
        <taxon>Pavlovaceae</taxon>
        <taxon>Diacronema</taxon>
    </lineage>
</organism>
<dbReference type="PANTHER" id="PTHR48013:SF9">
    <property type="entry name" value="DUAL SPECIFICITY MITOGEN-ACTIVATED PROTEIN KINASE KINASE 5"/>
    <property type="match status" value="1"/>
</dbReference>
<dbReference type="PROSITE" id="PS00107">
    <property type="entry name" value="PROTEIN_KINASE_ATP"/>
    <property type="match status" value="1"/>
</dbReference>
<sequence length="346" mass="38116">MPLNRPSLAVSPPALPELTAPTLEKEESFDLSETGTFSKGAFTMGREGLEGRSNFTLDLEVQKTLGSGASSTVRLVTDRVSGQNLALKELNVMCDQDTMHMTINEIKILHKAHSDHLVSFIDAFFDNGRIYLALEFCDAGSLDDVIKLTPADARPRIPEPVMAEVVSQSLEGLAYLHQEQKQVHRDLKPANIMLTRKGEVKLGDFGISKQLDNTLALAVTQCGTTAYMSPERIKGDNYAYDADIWSLGLIILEMCSGEYPYPAARNFMQMVMRICEGPVPTVQADIVSVPLEEFVRSCLAKVPSERPGASKLMVHEWLISRSSSPDTLAEFLEAQARAKESPPLQE</sequence>
<dbReference type="SUPFAM" id="SSF56112">
    <property type="entry name" value="Protein kinase-like (PK-like)"/>
    <property type="match status" value="1"/>
</dbReference>
<dbReference type="InterPro" id="IPR017441">
    <property type="entry name" value="Protein_kinase_ATP_BS"/>
</dbReference>
<evidence type="ECO:0000313" key="12">
    <source>
        <dbReference type="EMBL" id="KAG8470981.1"/>
    </source>
</evidence>
<feature type="domain" description="Protein kinase" evidence="11">
    <location>
        <begin position="59"/>
        <end position="318"/>
    </location>
</feature>
<evidence type="ECO:0000256" key="6">
    <source>
        <dbReference type="ARBA" id="ARBA00038999"/>
    </source>
</evidence>
<proteinExistence type="inferred from homology"/>
<dbReference type="Gene3D" id="1.10.510.10">
    <property type="entry name" value="Transferase(Phosphotransferase) domain 1"/>
    <property type="match status" value="1"/>
</dbReference>
<gene>
    <name evidence="12" type="ORF">KFE25_009402</name>
</gene>
<evidence type="ECO:0000256" key="5">
    <source>
        <dbReference type="ARBA" id="ARBA00038035"/>
    </source>
</evidence>
<dbReference type="EMBL" id="JAGTXO010000001">
    <property type="protein sequence ID" value="KAG8470981.1"/>
    <property type="molecule type" value="Genomic_DNA"/>
</dbReference>
<evidence type="ECO:0000256" key="8">
    <source>
        <dbReference type="ARBA" id="ARBA00049299"/>
    </source>
</evidence>
<dbReference type="InterPro" id="IPR000719">
    <property type="entry name" value="Prot_kinase_dom"/>
</dbReference>
<keyword evidence="13" id="KW-1185">Reference proteome</keyword>
<evidence type="ECO:0000313" key="13">
    <source>
        <dbReference type="Proteomes" id="UP000751190"/>
    </source>
</evidence>
<dbReference type="PANTHER" id="PTHR48013">
    <property type="entry name" value="DUAL SPECIFICITY MITOGEN-ACTIVATED PROTEIN KINASE KINASE 5-RELATED"/>
    <property type="match status" value="1"/>
</dbReference>
<evidence type="ECO:0000256" key="10">
    <source>
        <dbReference type="PROSITE-ProRule" id="PRU10141"/>
    </source>
</evidence>
<comment type="similarity">
    <text evidence="5">Belongs to the protein kinase superfamily. STE Ser/Thr protein kinase family. MAP kinase kinase subfamily.</text>
</comment>
<accession>A0A8J5XKH4</accession>
<dbReference type="Pfam" id="PF00069">
    <property type="entry name" value="Pkinase"/>
    <property type="match status" value="1"/>
</dbReference>
<dbReference type="OrthoDB" id="10252354at2759"/>
<evidence type="ECO:0000256" key="7">
    <source>
        <dbReference type="ARBA" id="ARBA00049014"/>
    </source>
</evidence>
<dbReference type="OMA" id="RISCVYK"/>
<comment type="catalytic activity">
    <reaction evidence="9">
        <text>L-tyrosyl-[protein] + ATP = O-phospho-L-tyrosyl-[protein] + ADP + H(+)</text>
        <dbReference type="Rhea" id="RHEA:10596"/>
        <dbReference type="Rhea" id="RHEA-COMP:10136"/>
        <dbReference type="Rhea" id="RHEA-COMP:20101"/>
        <dbReference type="ChEBI" id="CHEBI:15378"/>
        <dbReference type="ChEBI" id="CHEBI:30616"/>
        <dbReference type="ChEBI" id="CHEBI:46858"/>
        <dbReference type="ChEBI" id="CHEBI:61978"/>
        <dbReference type="ChEBI" id="CHEBI:456216"/>
        <dbReference type="EC" id="2.7.12.2"/>
    </reaction>
</comment>
<dbReference type="PROSITE" id="PS50011">
    <property type="entry name" value="PROTEIN_KINASE_DOM"/>
    <property type="match status" value="1"/>
</dbReference>
<dbReference type="GO" id="GO:0004708">
    <property type="term" value="F:MAP kinase kinase activity"/>
    <property type="evidence" value="ECO:0007669"/>
    <property type="project" value="UniProtKB-EC"/>
</dbReference>
<reference evidence="12" key="1">
    <citation type="submission" date="2021-05" db="EMBL/GenBank/DDBJ databases">
        <title>The genome of the haptophyte Pavlova lutheri (Diacronema luteri, Pavlovales) - a model for lipid biosynthesis in eukaryotic algae.</title>
        <authorList>
            <person name="Hulatt C.J."/>
            <person name="Posewitz M.C."/>
        </authorList>
    </citation>
    <scope>NUCLEOTIDE SEQUENCE</scope>
    <source>
        <strain evidence="12">NIVA-4/92</strain>
    </source>
</reference>
<dbReference type="AlphaFoldDB" id="A0A8J5XKH4"/>
<evidence type="ECO:0000256" key="3">
    <source>
        <dbReference type="ARBA" id="ARBA00022777"/>
    </source>
</evidence>
<protein>
    <recommendedName>
        <fullName evidence="6">mitogen-activated protein kinase kinase</fullName>
        <ecNumber evidence="6">2.7.12.2</ecNumber>
    </recommendedName>
</protein>
<keyword evidence="4 10" id="KW-0067">ATP-binding</keyword>
<feature type="binding site" evidence="10">
    <location>
        <position position="88"/>
    </location>
    <ligand>
        <name>ATP</name>
        <dbReference type="ChEBI" id="CHEBI:30616"/>
    </ligand>
</feature>
<evidence type="ECO:0000259" key="11">
    <source>
        <dbReference type="PROSITE" id="PS50011"/>
    </source>
</evidence>